<proteinExistence type="predicted"/>
<accession>A0A923J0G7</accession>
<evidence type="ECO:0000313" key="1">
    <source>
        <dbReference type="EMBL" id="MBC2398291.1"/>
    </source>
</evidence>
<dbReference type="AlphaFoldDB" id="A0A923J0G7"/>
<protein>
    <submittedName>
        <fullName evidence="1">DUF4912 domain-containing protein</fullName>
    </submittedName>
</protein>
<dbReference type="Pfam" id="PF16258">
    <property type="entry name" value="DUF4912"/>
    <property type="match status" value="1"/>
</dbReference>
<dbReference type="RefSeq" id="WP_085059145.1">
    <property type="nucleotide sequence ID" value="NZ_JAAZWO010000012.1"/>
</dbReference>
<sequence length="130" mass="15170">MLQVDKSKIILMVQSANIVFCYFHISPIILKEFQDKYGEDAMINSKPALKIYCINNNIVTELETIFMHPLANNWYIHLDKAPMNLYVKIGRVLPDNSFVTFCISNIVTTPRKSQSEDKRVYYIDIFDDNK</sequence>
<dbReference type="InterPro" id="IPR032585">
    <property type="entry name" value="DUF4912"/>
</dbReference>
<evidence type="ECO:0000313" key="2">
    <source>
        <dbReference type="Proteomes" id="UP000563151"/>
    </source>
</evidence>
<dbReference type="Proteomes" id="UP000563151">
    <property type="component" value="Unassembled WGS sequence"/>
</dbReference>
<organism evidence="1 2">
    <name type="scientific">Clostridium tetanomorphum</name>
    <dbReference type="NCBI Taxonomy" id="1553"/>
    <lineage>
        <taxon>Bacteria</taxon>
        <taxon>Bacillati</taxon>
        <taxon>Bacillota</taxon>
        <taxon>Clostridia</taxon>
        <taxon>Eubacteriales</taxon>
        <taxon>Clostridiaceae</taxon>
        <taxon>Clostridium</taxon>
    </lineage>
</organism>
<keyword evidence="2" id="KW-1185">Reference proteome</keyword>
<gene>
    <name evidence="1" type="ORF">HGG79_10980</name>
</gene>
<comment type="caution">
    <text evidence="1">The sequence shown here is derived from an EMBL/GenBank/DDBJ whole genome shotgun (WGS) entry which is preliminary data.</text>
</comment>
<dbReference type="EMBL" id="JAAZWO010000012">
    <property type="protein sequence ID" value="MBC2398291.1"/>
    <property type="molecule type" value="Genomic_DNA"/>
</dbReference>
<name>A0A923J0G7_CLOTT</name>
<reference evidence="1 2" key="1">
    <citation type="submission" date="2020-04" db="EMBL/GenBank/DDBJ databases">
        <title>Genomic insights into acetone-butanol-ethanol (ABE) fermentation by sequencing solventogenic clostridia strains.</title>
        <authorList>
            <person name="Brown S."/>
        </authorList>
    </citation>
    <scope>NUCLEOTIDE SEQUENCE [LARGE SCALE GENOMIC DNA]</scope>
    <source>
        <strain evidence="1 2">DJ011</strain>
    </source>
</reference>